<keyword evidence="3" id="KW-0624">Polysaccharide degradation</keyword>
<keyword evidence="5 10" id="KW-0732">Signal</keyword>
<keyword evidence="3" id="KW-0858">Xylan degradation</keyword>
<evidence type="ECO:0000256" key="2">
    <source>
        <dbReference type="ARBA" id="ARBA00022487"/>
    </source>
</evidence>
<evidence type="ECO:0000313" key="11">
    <source>
        <dbReference type="EMBL" id="KAF9738546.1"/>
    </source>
</evidence>
<evidence type="ECO:0000256" key="1">
    <source>
        <dbReference type="ARBA" id="ARBA00006249"/>
    </source>
</evidence>
<comment type="caution">
    <text evidence="11">The sequence shown here is derived from an EMBL/GenBank/DDBJ whole genome shotgun (WGS) entry which is preliminary data.</text>
</comment>
<protein>
    <recommendedName>
        <fullName evidence="10">Carboxylic ester hydrolase</fullName>
        <ecNumber evidence="10">3.1.1.-</ecNumber>
    </recommendedName>
</protein>
<keyword evidence="6 10" id="KW-0378">Hydrolase</keyword>
<dbReference type="AlphaFoldDB" id="A0A9P6GMU9"/>
<dbReference type="InterPro" id="IPR029058">
    <property type="entry name" value="AB_hydrolase_fold"/>
</dbReference>
<evidence type="ECO:0000256" key="10">
    <source>
        <dbReference type="RuleBase" id="RU361238"/>
    </source>
</evidence>
<accession>A0A9P6GMU9</accession>
<dbReference type="PANTHER" id="PTHR33938:SF15">
    <property type="entry name" value="FERULOYL ESTERASE B-RELATED"/>
    <property type="match status" value="1"/>
</dbReference>
<feature type="signal peptide" evidence="10">
    <location>
        <begin position="1"/>
        <end position="18"/>
    </location>
</feature>
<dbReference type="Proteomes" id="UP000756921">
    <property type="component" value="Unassembled WGS sequence"/>
</dbReference>
<sequence length="512" mass="55592">MALLCHLATSLLLHTALAIAAPAAVSTHCAKLDSLSLEHFNASIVNATYHATNSFNVSETFNDIPFCEVHAQVSYGKNDSLSFLVWLPDECDYRQRFLAVGNGGFAGTIDTVSMLKQFNAGLGLAVAGGNGGHEAAGNTGDGHLPFMHDPDQIRAWIHNGISLFTGAAKEVVSAYYRTAAKKSYYAGCSTGGAQGYALAQYHPHLFDGIYAGSPGFWYSHLMLSFLWNLQKTNVSEQSSATKLTQAQLNFTAQAVLDACDTLDGVQDGLIENPLRCNFSIDSLVCGGSAEPDRCLTPDQIEAAKGIYAGPRRADNGQVLYPGFSFGSEREWLLQEGSLGNEYAVPVLRNMVFDDLNWDPSTFDWSTNVNLVNSRASVLIDETSTNLTSYRETGGKFLTSQGWSDPYNAGELPISHLEDIQAVLGGDITDFYRLFMVPGGGHCGAAQYAPDVPAEYHYLGPLIKWVEAGTPPVQLLSSDPPDTSNRTRKLCPWPQTAHLVGEDVDDWEDYRCK</sequence>
<proteinExistence type="inferred from homology"/>
<evidence type="ECO:0000256" key="8">
    <source>
        <dbReference type="ARBA" id="ARBA00023157"/>
    </source>
</evidence>
<evidence type="ECO:0000256" key="4">
    <source>
        <dbReference type="ARBA" id="ARBA00022723"/>
    </source>
</evidence>
<reference evidence="11" key="1">
    <citation type="journal article" date="2020" name="Mol. Plant Microbe Interact.">
        <title>Genome Sequence of the Biocontrol Agent Coniothyrium minitans strain Conio (IMI 134523).</title>
        <authorList>
            <person name="Patel D."/>
            <person name="Shittu T.A."/>
            <person name="Baroncelli R."/>
            <person name="Muthumeenakshi S."/>
            <person name="Osborne T.H."/>
            <person name="Janganan T.K."/>
            <person name="Sreenivasaprasad S."/>
        </authorList>
    </citation>
    <scope>NUCLEOTIDE SEQUENCE</scope>
    <source>
        <strain evidence="11">Conio</strain>
    </source>
</reference>
<evidence type="ECO:0000256" key="9">
    <source>
        <dbReference type="ARBA" id="ARBA00034075"/>
    </source>
</evidence>
<comment type="catalytic activity">
    <reaction evidence="9">
        <text>feruloyl-polysaccharide + H2O = ferulate + polysaccharide.</text>
        <dbReference type="EC" id="3.1.1.73"/>
    </reaction>
</comment>
<evidence type="ECO:0000313" key="12">
    <source>
        <dbReference type="Proteomes" id="UP000756921"/>
    </source>
</evidence>
<keyword evidence="2" id="KW-0719">Serine esterase</keyword>
<comment type="similarity">
    <text evidence="1 10">Belongs to the tannase family.</text>
</comment>
<keyword evidence="7" id="KW-0106">Calcium</keyword>
<dbReference type="InterPro" id="IPR011118">
    <property type="entry name" value="Tannase/feruloyl_esterase"/>
</dbReference>
<dbReference type="SUPFAM" id="SSF53474">
    <property type="entry name" value="alpha/beta-Hydrolases"/>
    <property type="match status" value="1"/>
</dbReference>
<evidence type="ECO:0000256" key="5">
    <source>
        <dbReference type="ARBA" id="ARBA00022729"/>
    </source>
</evidence>
<gene>
    <name evidence="11" type="ORF">PMIN01_03829</name>
</gene>
<dbReference type="GO" id="GO:0030600">
    <property type="term" value="F:feruloyl esterase activity"/>
    <property type="evidence" value="ECO:0007669"/>
    <property type="project" value="UniProtKB-EC"/>
</dbReference>
<dbReference type="EMBL" id="WJXW01000003">
    <property type="protein sequence ID" value="KAF9738546.1"/>
    <property type="molecule type" value="Genomic_DNA"/>
</dbReference>
<evidence type="ECO:0000256" key="7">
    <source>
        <dbReference type="ARBA" id="ARBA00022837"/>
    </source>
</evidence>
<dbReference type="GO" id="GO:0045493">
    <property type="term" value="P:xylan catabolic process"/>
    <property type="evidence" value="ECO:0007669"/>
    <property type="project" value="UniProtKB-KW"/>
</dbReference>
<dbReference type="EC" id="3.1.1.-" evidence="10"/>
<dbReference type="GO" id="GO:0046872">
    <property type="term" value="F:metal ion binding"/>
    <property type="evidence" value="ECO:0007669"/>
    <property type="project" value="UniProtKB-KW"/>
</dbReference>
<feature type="chain" id="PRO_5040529483" description="Carboxylic ester hydrolase" evidence="10">
    <location>
        <begin position="19"/>
        <end position="512"/>
    </location>
</feature>
<dbReference type="OrthoDB" id="3039123at2759"/>
<evidence type="ECO:0000256" key="6">
    <source>
        <dbReference type="ARBA" id="ARBA00022801"/>
    </source>
</evidence>
<keyword evidence="3" id="KW-0119">Carbohydrate metabolism</keyword>
<keyword evidence="4" id="KW-0479">Metal-binding</keyword>
<name>A0A9P6GMU9_9PLEO</name>
<dbReference type="PANTHER" id="PTHR33938">
    <property type="entry name" value="FERULOYL ESTERASE B-RELATED"/>
    <property type="match status" value="1"/>
</dbReference>
<dbReference type="Gene3D" id="3.40.50.1820">
    <property type="entry name" value="alpha/beta hydrolase"/>
    <property type="match status" value="1"/>
</dbReference>
<evidence type="ECO:0000256" key="3">
    <source>
        <dbReference type="ARBA" id="ARBA00022651"/>
    </source>
</evidence>
<organism evidence="11 12">
    <name type="scientific">Paraphaeosphaeria minitans</name>
    <dbReference type="NCBI Taxonomy" id="565426"/>
    <lineage>
        <taxon>Eukaryota</taxon>
        <taxon>Fungi</taxon>
        <taxon>Dikarya</taxon>
        <taxon>Ascomycota</taxon>
        <taxon>Pezizomycotina</taxon>
        <taxon>Dothideomycetes</taxon>
        <taxon>Pleosporomycetidae</taxon>
        <taxon>Pleosporales</taxon>
        <taxon>Massarineae</taxon>
        <taxon>Didymosphaeriaceae</taxon>
        <taxon>Paraphaeosphaeria</taxon>
    </lineage>
</organism>
<dbReference type="Pfam" id="PF07519">
    <property type="entry name" value="Tannase"/>
    <property type="match status" value="1"/>
</dbReference>
<keyword evidence="12" id="KW-1185">Reference proteome</keyword>
<keyword evidence="8" id="KW-1015">Disulfide bond</keyword>